<reference evidence="11 12" key="1">
    <citation type="submission" date="2017-04" db="EMBL/GenBank/DDBJ databases">
        <authorList>
            <person name="Afonso C.L."/>
            <person name="Miller P.J."/>
            <person name="Scott M.A."/>
            <person name="Spackman E."/>
            <person name="Goraichik I."/>
            <person name="Dimitrov K.M."/>
            <person name="Suarez D.L."/>
            <person name="Swayne D.E."/>
        </authorList>
    </citation>
    <scope>NUCLEOTIDE SEQUENCE [LARGE SCALE GENOMIC DNA]</scope>
    <source>
        <strain evidence="11 12">B5P</strain>
    </source>
</reference>
<dbReference type="InterPro" id="IPR005490">
    <property type="entry name" value="LD_TPept_cat_dom"/>
</dbReference>
<dbReference type="OrthoDB" id="9787225at2"/>
<organism evidence="11 12">
    <name type="scientific">Mesorhizobium australicum</name>
    <dbReference type="NCBI Taxonomy" id="536018"/>
    <lineage>
        <taxon>Bacteria</taxon>
        <taxon>Pseudomonadati</taxon>
        <taxon>Pseudomonadota</taxon>
        <taxon>Alphaproteobacteria</taxon>
        <taxon>Hyphomicrobiales</taxon>
        <taxon>Phyllobacteriaceae</taxon>
        <taxon>Mesorhizobium</taxon>
    </lineage>
</organism>
<dbReference type="UniPathway" id="UPA00219"/>
<keyword evidence="4 7" id="KW-0133">Cell shape</keyword>
<dbReference type="SUPFAM" id="SSF47090">
    <property type="entry name" value="PGBD-like"/>
    <property type="match status" value="1"/>
</dbReference>
<feature type="signal peptide" evidence="9">
    <location>
        <begin position="1"/>
        <end position="27"/>
    </location>
</feature>
<feature type="domain" description="L,D-TPase catalytic" evidence="10">
    <location>
        <begin position="331"/>
        <end position="464"/>
    </location>
</feature>
<proteinExistence type="inferred from homology"/>
<comment type="pathway">
    <text evidence="1 7">Cell wall biogenesis; peptidoglycan biosynthesis.</text>
</comment>
<keyword evidence="5 7" id="KW-0573">Peptidoglycan synthesis</keyword>
<feature type="compositionally biased region" description="Basic and acidic residues" evidence="8">
    <location>
        <begin position="87"/>
        <end position="118"/>
    </location>
</feature>
<keyword evidence="3" id="KW-0808">Transferase</keyword>
<keyword evidence="11" id="KW-0449">Lipoprotein</keyword>
<evidence type="ECO:0000259" key="10">
    <source>
        <dbReference type="PROSITE" id="PS52029"/>
    </source>
</evidence>
<evidence type="ECO:0000256" key="4">
    <source>
        <dbReference type="ARBA" id="ARBA00022960"/>
    </source>
</evidence>
<keyword evidence="12" id="KW-1185">Reference proteome</keyword>
<dbReference type="InterPro" id="IPR050979">
    <property type="entry name" value="LD-transpeptidase"/>
</dbReference>
<dbReference type="EMBL" id="FXBL01000004">
    <property type="protein sequence ID" value="SMH54787.1"/>
    <property type="molecule type" value="Genomic_DNA"/>
</dbReference>
<name>A0A1X7PTQ1_9HYPH</name>
<evidence type="ECO:0000256" key="5">
    <source>
        <dbReference type="ARBA" id="ARBA00022984"/>
    </source>
</evidence>
<protein>
    <submittedName>
        <fullName evidence="11">Lipoprotein-anchoring transpeptidase ErfK/SrfK</fullName>
    </submittedName>
</protein>
<dbReference type="PANTHER" id="PTHR30582">
    <property type="entry name" value="L,D-TRANSPEPTIDASE"/>
    <property type="match status" value="1"/>
</dbReference>
<comment type="similarity">
    <text evidence="2">Belongs to the YkuD family.</text>
</comment>
<evidence type="ECO:0000256" key="6">
    <source>
        <dbReference type="ARBA" id="ARBA00023316"/>
    </source>
</evidence>
<dbReference type="AlphaFoldDB" id="A0A1X7PTQ1"/>
<dbReference type="CDD" id="cd16913">
    <property type="entry name" value="YkuD_like"/>
    <property type="match status" value="1"/>
</dbReference>
<dbReference type="RefSeq" id="WP_085466818.1">
    <property type="nucleotide sequence ID" value="NZ_FXBL01000004.1"/>
</dbReference>
<feature type="chain" id="PRO_5013276488" evidence="9">
    <location>
        <begin position="28"/>
        <end position="465"/>
    </location>
</feature>
<dbReference type="InterPro" id="IPR038063">
    <property type="entry name" value="Transpep_catalytic_dom"/>
</dbReference>
<keyword evidence="6 7" id="KW-0961">Cell wall biogenesis/degradation</keyword>
<evidence type="ECO:0000256" key="3">
    <source>
        <dbReference type="ARBA" id="ARBA00022679"/>
    </source>
</evidence>
<feature type="region of interest" description="Disordered" evidence="8">
    <location>
        <begin position="162"/>
        <end position="183"/>
    </location>
</feature>
<dbReference type="PANTHER" id="PTHR30582:SF30">
    <property type="entry name" value="BLR4375 PROTEIN"/>
    <property type="match status" value="1"/>
</dbReference>
<dbReference type="GO" id="GO:0018104">
    <property type="term" value="P:peptidoglycan-protein cross-linking"/>
    <property type="evidence" value="ECO:0007669"/>
    <property type="project" value="TreeGrafter"/>
</dbReference>
<evidence type="ECO:0000313" key="11">
    <source>
        <dbReference type="EMBL" id="SMH54787.1"/>
    </source>
</evidence>
<accession>A0A1X7PTQ1</accession>
<dbReference type="SUPFAM" id="SSF141523">
    <property type="entry name" value="L,D-transpeptidase catalytic domain-like"/>
    <property type="match status" value="1"/>
</dbReference>
<dbReference type="GO" id="GO:0016740">
    <property type="term" value="F:transferase activity"/>
    <property type="evidence" value="ECO:0007669"/>
    <property type="project" value="UniProtKB-KW"/>
</dbReference>
<dbReference type="Gene3D" id="2.40.440.10">
    <property type="entry name" value="L,D-transpeptidase catalytic domain-like"/>
    <property type="match status" value="1"/>
</dbReference>
<feature type="region of interest" description="Disordered" evidence="8">
    <location>
        <begin position="69"/>
        <end position="118"/>
    </location>
</feature>
<dbReference type="InterPro" id="IPR036365">
    <property type="entry name" value="PGBD-like_sf"/>
</dbReference>
<dbReference type="GO" id="GO:0005576">
    <property type="term" value="C:extracellular region"/>
    <property type="evidence" value="ECO:0007669"/>
    <property type="project" value="TreeGrafter"/>
</dbReference>
<evidence type="ECO:0000313" key="12">
    <source>
        <dbReference type="Proteomes" id="UP000193083"/>
    </source>
</evidence>
<keyword evidence="9" id="KW-0732">Signal</keyword>
<evidence type="ECO:0000256" key="2">
    <source>
        <dbReference type="ARBA" id="ARBA00005992"/>
    </source>
</evidence>
<dbReference type="GO" id="GO:0071555">
    <property type="term" value="P:cell wall organization"/>
    <property type="evidence" value="ECO:0007669"/>
    <property type="project" value="UniProtKB-UniRule"/>
</dbReference>
<evidence type="ECO:0000256" key="1">
    <source>
        <dbReference type="ARBA" id="ARBA00004752"/>
    </source>
</evidence>
<dbReference type="Pfam" id="PF03734">
    <property type="entry name" value="YkuD"/>
    <property type="match status" value="1"/>
</dbReference>
<dbReference type="GO" id="GO:0008360">
    <property type="term" value="P:regulation of cell shape"/>
    <property type="evidence" value="ECO:0007669"/>
    <property type="project" value="UniProtKB-UniRule"/>
</dbReference>
<feature type="active site" description="Proton donor/acceptor" evidence="7">
    <location>
        <position position="424"/>
    </location>
</feature>
<evidence type="ECO:0000256" key="8">
    <source>
        <dbReference type="SAM" id="MobiDB-lite"/>
    </source>
</evidence>
<evidence type="ECO:0000256" key="9">
    <source>
        <dbReference type="SAM" id="SignalP"/>
    </source>
</evidence>
<dbReference type="PROSITE" id="PS52029">
    <property type="entry name" value="LD_TPASE"/>
    <property type="match status" value="1"/>
</dbReference>
<dbReference type="Proteomes" id="UP000193083">
    <property type="component" value="Unassembled WGS sequence"/>
</dbReference>
<evidence type="ECO:0000256" key="7">
    <source>
        <dbReference type="PROSITE-ProRule" id="PRU01373"/>
    </source>
</evidence>
<feature type="active site" description="Nucleophile" evidence="7">
    <location>
        <position position="440"/>
    </location>
</feature>
<sequence length="465" mass="50732">MKLKTILLPALAAAISSTSLTAVPAFAQDDYRLAQAREIEVYYDQHGRRVIRDAYTGEILRIERPRNLDRRATGSVPPGQPRYQDPYAERGGRYYLDDPEDMRRLERDRARGYGVSREEYDPAYADPYEDQAYPGDEASIDGTYFPPAPGGAVYDEPVERRALPTPSDEPRLSPSAPADQPTISKKADLNVAKLQVLLDRAGVSPGVIDGHMGGNVDKAIAAYQEITGVKLSMVDFATVESELAARGGEAFMDYTITPEDVAGPYVASIPADYSEKAQLEAMSYTSVVEMLAERFHMSETYLKDLNKGVEFRPGAVIRVANTGGNVTRKVASIIADKGREQVRAYDAMGRLVVAYPATIGSSDTPSPSGTHSVERVAINPEYTYNPKINFTQGNNTKVLRIPPGPNGPVGSVWIALSKPTYGIHGTPDPSKIGKTNSHGCVRLTNWDAQELAKLVTKGVTVEFVE</sequence>
<dbReference type="GO" id="GO:0071972">
    <property type="term" value="F:peptidoglycan L,D-transpeptidase activity"/>
    <property type="evidence" value="ECO:0007669"/>
    <property type="project" value="TreeGrafter"/>
</dbReference>
<gene>
    <name evidence="11" type="ORF">SAMN02982922_5211</name>
</gene>